<evidence type="ECO:0000313" key="11">
    <source>
        <dbReference type="Proteomes" id="UP000187941"/>
    </source>
</evidence>
<sequence length="386" mass="43714">MESQPQEFTPAPGRPHSEDKSDQSYLHTRWSGAYGTFIVTHDVSAYTSTRVFSEVGKRTRVSVRFGMVGAENDATDTERNMCGFAVTFHSDEGNWEIAGSNLPVFSVNDPQKFSDFVHTPPAHLKSPTMLWDYWSQTPESLHQVMMLMSDRGLPQSYRFMNGYGVHTFSFINANGERFWAKIRVKSAQGIEFFADTEKKAKGIDFAQRDLAEAIDRGEFPRWSLKVQVMPEAEATTYRYDPFDLTNVWPHIDYPLIDVGVVELNEKSGFLPNSFADAAVDTRFSEPAPNPDYPTPVWYERPAGRADDPYSQPGDLFRRVMKADERRRLVANVVASMNSISGPNREIIIDRQLCHWFRCDIALGMAIAQGLGVDMANLRRMMTGQHG</sequence>
<dbReference type="InterPro" id="IPR010582">
    <property type="entry name" value="Catalase_immune_responsive"/>
</dbReference>
<dbReference type="PROSITE" id="PS51402">
    <property type="entry name" value="CATALASE_3"/>
    <property type="match status" value="1"/>
</dbReference>
<keyword evidence="5" id="KW-0560">Oxidoreductase</keyword>
<proteinExistence type="predicted"/>
<dbReference type="Gene3D" id="2.40.180.10">
    <property type="entry name" value="Catalase core domain"/>
    <property type="match status" value="1"/>
</dbReference>
<dbReference type="GO" id="GO:0046872">
    <property type="term" value="F:metal ion binding"/>
    <property type="evidence" value="ECO:0007669"/>
    <property type="project" value="UniProtKB-KW"/>
</dbReference>
<dbReference type="InterPro" id="IPR018028">
    <property type="entry name" value="Catalase"/>
</dbReference>
<evidence type="ECO:0000256" key="1">
    <source>
        <dbReference type="ARBA" id="ARBA00012314"/>
    </source>
</evidence>
<dbReference type="AlphaFoldDB" id="A0A1P9WW63"/>
<dbReference type="GO" id="GO:0042744">
    <property type="term" value="P:hydrogen peroxide catabolic process"/>
    <property type="evidence" value="ECO:0007669"/>
    <property type="project" value="UniProtKB-KW"/>
</dbReference>
<dbReference type="GO" id="GO:0020037">
    <property type="term" value="F:heme binding"/>
    <property type="evidence" value="ECO:0007669"/>
    <property type="project" value="InterPro"/>
</dbReference>
<dbReference type="SMART" id="SM01060">
    <property type="entry name" value="Catalase"/>
    <property type="match status" value="1"/>
</dbReference>
<dbReference type="Proteomes" id="UP000187941">
    <property type="component" value="Chromosome"/>
</dbReference>
<dbReference type="OrthoDB" id="9760293at2"/>
<evidence type="ECO:0000256" key="4">
    <source>
        <dbReference type="ARBA" id="ARBA00022723"/>
    </source>
</evidence>
<dbReference type="InterPro" id="IPR011614">
    <property type="entry name" value="Catalase_core"/>
</dbReference>
<dbReference type="RefSeq" id="WP_077131061.1">
    <property type="nucleotide sequence ID" value="NZ_CP014263.1"/>
</dbReference>
<dbReference type="Pfam" id="PF00199">
    <property type="entry name" value="Catalase"/>
    <property type="match status" value="1"/>
</dbReference>
<dbReference type="Pfam" id="PF06628">
    <property type="entry name" value="Catalase-rel"/>
    <property type="match status" value="1"/>
</dbReference>
<evidence type="ECO:0000256" key="5">
    <source>
        <dbReference type="ARBA" id="ARBA00023002"/>
    </source>
</evidence>
<dbReference type="GO" id="GO:0004096">
    <property type="term" value="F:catalase activity"/>
    <property type="evidence" value="ECO:0007669"/>
    <property type="project" value="InterPro"/>
</dbReference>
<dbReference type="GO" id="GO:0042542">
    <property type="term" value="P:response to hydrogen peroxide"/>
    <property type="evidence" value="ECO:0007669"/>
    <property type="project" value="TreeGrafter"/>
</dbReference>
<dbReference type="KEGG" id="smon:AWR27_09985"/>
<dbReference type="PANTHER" id="PTHR11465">
    <property type="entry name" value="CATALASE"/>
    <property type="match status" value="1"/>
</dbReference>
<dbReference type="InterPro" id="IPR020835">
    <property type="entry name" value="Catalase_sf"/>
</dbReference>
<feature type="domain" description="Catalase core" evidence="9">
    <location>
        <begin position="9"/>
        <end position="319"/>
    </location>
</feature>
<evidence type="ECO:0000259" key="9">
    <source>
        <dbReference type="SMART" id="SM01060"/>
    </source>
</evidence>
<keyword evidence="4" id="KW-0479">Metal-binding</keyword>
<dbReference type="PANTHER" id="PTHR11465:SF61">
    <property type="entry name" value="CATALASE"/>
    <property type="match status" value="1"/>
</dbReference>
<evidence type="ECO:0000256" key="3">
    <source>
        <dbReference type="ARBA" id="ARBA00022617"/>
    </source>
</evidence>
<keyword evidence="11" id="KW-1185">Reference proteome</keyword>
<keyword evidence="6" id="KW-0408">Iron</keyword>
<dbReference type="Gene3D" id="1.20.1370.60">
    <property type="match status" value="1"/>
</dbReference>
<dbReference type="EMBL" id="CP014263">
    <property type="protein sequence ID" value="AQG79627.1"/>
    <property type="molecule type" value="Genomic_DNA"/>
</dbReference>
<keyword evidence="7" id="KW-0376">Hydrogen peroxide</keyword>
<dbReference type="STRING" id="1178516.AWR27_09985"/>
<keyword evidence="3" id="KW-0349">Heme</keyword>
<dbReference type="PRINTS" id="PR00067">
    <property type="entry name" value="CATALASE"/>
</dbReference>
<keyword evidence="2" id="KW-0575">Peroxidase</keyword>
<accession>A0A1P9WW63</accession>
<evidence type="ECO:0000256" key="7">
    <source>
        <dbReference type="ARBA" id="ARBA00023324"/>
    </source>
</evidence>
<reference evidence="10 11" key="1">
    <citation type="submission" date="2016-01" db="EMBL/GenBank/DDBJ databases">
        <authorList>
            <person name="Oliw E.H."/>
        </authorList>
    </citation>
    <scope>NUCLEOTIDE SEQUENCE [LARGE SCALE GENOMIC DNA]</scope>
    <source>
        <strain evidence="10 11">DY10</strain>
    </source>
</reference>
<evidence type="ECO:0000313" key="10">
    <source>
        <dbReference type="EMBL" id="AQG79627.1"/>
    </source>
</evidence>
<dbReference type="EC" id="1.11.1.6" evidence="1"/>
<evidence type="ECO:0000256" key="6">
    <source>
        <dbReference type="ARBA" id="ARBA00023004"/>
    </source>
</evidence>
<feature type="region of interest" description="Disordered" evidence="8">
    <location>
        <begin position="1"/>
        <end position="24"/>
    </location>
</feature>
<evidence type="ECO:0000256" key="8">
    <source>
        <dbReference type="SAM" id="MobiDB-lite"/>
    </source>
</evidence>
<evidence type="ECO:0000256" key="2">
    <source>
        <dbReference type="ARBA" id="ARBA00022559"/>
    </source>
</evidence>
<gene>
    <name evidence="10" type="ORF">AWR27_09985</name>
</gene>
<dbReference type="SUPFAM" id="SSF56634">
    <property type="entry name" value="Heme-dependent catalase-like"/>
    <property type="match status" value="1"/>
</dbReference>
<protein>
    <recommendedName>
        <fullName evidence="1">catalase</fullName>
        <ecNumber evidence="1">1.11.1.6</ecNumber>
    </recommendedName>
</protein>
<dbReference type="GO" id="GO:0005737">
    <property type="term" value="C:cytoplasm"/>
    <property type="evidence" value="ECO:0007669"/>
    <property type="project" value="TreeGrafter"/>
</dbReference>
<name>A0A1P9WW63_9BACT</name>
<organism evidence="10 11">
    <name type="scientific">Spirosoma montaniterrae</name>
    <dbReference type="NCBI Taxonomy" id="1178516"/>
    <lineage>
        <taxon>Bacteria</taxon>
        <taxon>Pseudomonadati</taxon>
        <taxon>Bacteroidota</taxon>
        <taxon>Cytophagia</taxon>
        <taxon>Cytophagales</taxon>
        <taxon>Cytophagaceae</taxon>
        <taxon>Spirosoma</taxon>
    </lineage>
</organism>